<dbReference type="Gene3D" id="1.10.150.130">
    <property type="match status" value="1"/>
</dbReference>
<dbReference type="PANTHER" id="PTHR30349">
    <property type="entry name" value="PHAGE INTEGRASE-RELATED"/>
    <property type="match status" value="1"/>
</dbReference>
<accession>A0A7X6IA32</accession>
<dbReference type="PROSITE" id="PS51900">
    <property type="entry name" value="CB"/>
    <property type="match status" value="1"/>
</dbReference>
<keyword evidence="2" id="KW-0229">DNA integration</keyword>
<dbReference type="InterPro" id="IPR050090">
    <property type="entry name" value="Tyrosine_recombinase_XerCD"/>
</dbReference>
<dbReference type="InterPro" id="IPR004107">
    <property type="entry name" value="Integrase_SAM-like_N"/>
</dbReference>
<keyword evidence="1" id="KW-0159">Chromosome partition</keyword>
<evidence type="ECO:0000256" key="2">
    <source>
        <dbReference type="ARBA" id="ARBA00022908"/>
    </source>
</evidence>
<evidence type="ECO:0000259" key="7">
    <source>
        <dbReference type="PROSITE" id="PS51898"/>
    </source>
</evidence>
<dbReference type="EMBL" id="VTOW01000001">
    <property type="protein sequence ID" value="NKE70118.1"/>
    <property type="molecule type" value="Genomic_DNA"/>
</dbReference>
<protein>
    <submittedName>
        <fullName evidence="9">Tyrosine-type recombinase/integrase</fullName>
    </submittedName>
</protein>
<dbReference type="PANTHER" id="PTHR30349:SF81">
    <property type="entry name" value="TYROSINE RECOMBINASE XERC"/>
    <property type="match status" value="1"/>
</dbReference>
<proteinExistence type="predicted"/>
<dbReference type="Pfam" id="PF13495">
    <property type="entry name" value="Phage_int_SAM_4"/>
    <property type="match status" value="1"/>
</dbReference>
<dbReference type="GO" id="GO:0003677">
    <property type="term" value="F:DNA binding"/>
    <property type="evidence" value="ECO:0007669"/>
    <property type="project" value="UniProtKB-UniRule"/>
</dbReference>
<feature type="region of interest" description="Disordered" evidence="6">
    <location>
        <begin position="1"/>
        <end position="30"/>
    </location>
</feature>
<feature type="domain" description="Core-binding (CB)" evidence="8">
    <location>
        <begin position="33"/>
        <end position="115"/>
    </location>
</feature>
<organism evidence="9 10">
    <name type="scientific">Candidatus Manganitrophus noduliformans</name>
    <dbReference type="NCBI Taxonomy" id="2606439"/>
    <lineage>
        <taxon>Bacteria</taxon>
        <taxon>Pseudomonadati</taxon>
        <taxon>Nitrospirota</taxon>
        <taxon>Nitrospiria</taxon>
        <taxon>Candidatus Troglogloeales</taxon>
        <taxon>Candidatus Manganitrophaceae</taxon>
        <taxon>Candidatus Manganitrophus</taxon>
    </lineage>
</organism>
<reference evidence="9 10" key="1">
    <citation type="journal article" date="2020" name="Nature">
        <title>Bacterial chemolithoautotrophy via manganese oxidation.</title>
        <authorList>
            <person name="Yu H."/>
            <person name="Leadbetter J.R."/>
        </authorList>
    </citation>
    <scope>NUCLEOTIDE SEQUENCE [LARGE SCALE GENOMIC DNA]</scope>
    <source>
        <strain evidence="9 10">Mn-1</strain>
    </source>
</reference>
<dbReference type="PROSITE" id="PS51898">
    <property type="entry name" value="TYR_RECOMBINASE"/>
    <property type="match status" value="1"/>
</dbReference>
<keyword evidence="4" id="KW-0233">DNA recombination</keyword>
<dbReference type="SUPFAM" id="SSF56349">
    <property type="entry name" value="DNA breaking-rejoining enzymes"/>
    <property type="match status" value="1"/>
</dbReference>
<evidence type="ECO:0000256" key="1">
    <source>
        <dbReference type="ARBA" id="ARBA00022829"/>
    </source>
</evidence>
<dbReference type="Gene3D" id="1.10.443.10">
    <property type="entry name" value="Intergrase catalytic core"/>
    <property type="match status" value="1"/>
</dbReference>
<evidence type="ECO:0000313" key="9">
    <source>
        <dbReference type="EMBL" id="NKE70118.1"/>
    </source>
</evidence>
<feature type="domain" description="Tyr recombinase" evidence="7">
    <location>
        <begin position="137"/>
        <end position="326"/>
    </location>
</feature>
<dbReference type="Proteomes" id="UP000534783">
    <property type="component" value="Unassembled WGS sequence"/>
</dbReference>
<dbReference type="InterPro" id="IPR002104">
    <property type="entry name" value="Integrase_catalytic"/>
</dbReference>
<evidence type="ECO:0000256" key="6">
    <source>
        <dbReference type="SAM" id="MobiDB-lite"/>
    </source>
</evidence>
<keyword evidence="10" id="KW-1185">Reference proteome</keyword>
<dbReference type="Pfam" id="PF00589">
    <property type="entry name" value="Phage_integrase"/>
    <property type="match status" value="1"/>
</dbReference>
<dbReference type="RefSeq" id="WP_168058381.1">
    <property type="nucleotide sequence ID" value="NZ_VTOW01000001.1"/>
</dbReference>
<dbReference type="GO" id="GO:0015074">
    <property type="term" value="P:DNA integration"/>
    <property type="evidence" value="ECO:0007669"/>
    <property type="project" value="UniProtKB-KW"/>
</dbReference>
<keyword evidence="3 5" id="KW-0238">DNA-binding</keyword>
<dbReference type="GO" id="GO:0007059">
    <property type="term" value="P:chromosome segregation"/>
    <property type="evidence" value="ECO:0007669"/>
    <property type="project" value="UniProtKB-KW"/>
</dbReference>
<evidence type="ECO:0000256" key="3">
    <source>
        <dbReference type="ARBA" id="ARBA00023125"/>
    </source>
</evidence>
<evidence type="ECO:0000313" key="10">
    <source>
        <dbReference type="Proteomes" id="UP000534783"/>
    </source>
</evidence>
<evidence type="ECO:0000259" key="8">
    <source>
        <dbReference type="PROSITE" id="PS51900"/>
    </source>
</evidence>
<name>A0A7X6IA32_9BACT</name>
<evidence type="ECO:0000256" key="5">
    <source>
        <dbReference type="PROSITE-ProRule" id="PRU01248"/>
    </source>
</evidence>
<gene>
    <name evidence="9" type="ORF">MNODULE_05100</name>
</gene>
<dbReference type="GO" id="GO:0006310">
    <property type="term" value="P:DNA recombination"/>
    <property type="evidence" value="ECO:0007669"/>
    <property type="project" value="UniProtKB-KW"/>
</dbReference>
<dbReference type="InterPro" id="IPR044068">
    <property type="entry name" value="CB"/>
</dbReference>
<evidence type="ECO:0000256" key="4">
    <source>
        <dbReference type="ARBA" id="ARBA00023172"/>
    </source>
</evidence>
<dbReference type="AlphaFoldDB" id="A0A7X6IA32"/>
<dbReference type="InterPro" id="IPR011010">
    <property type="entry name" value="DNA_brk_join_enz"/>
</dbReference>
<dbReference type="InterPro" id="IPR013762">
    <property type="entry name" value="Integrase-like_cat_sf"/>
</dbReference>
<sequence>MKEDTPGFNGSNSALAEDDPEILSGRRPPLKGQDLSDNVYIWLLEKEGVFAKPTIETYRYALSQFISFWDQHKRPGLTPLFIRQYARELDRFRKLSPATVQVFLSALRSFLSWGVEQGWLLSNPAVQVKLPKISRRYRRDSLTHEESEQLLGMVERVKDVRGLRDYLLVALAVRIGLRENEMHLADIGDYSRRGGIGILYLLRKGRRAKDLSVVLVEDLADSVDLYYRLRGKQKATDPLFFSERPDRKGARLSVRGIRAIISSYMKKAGIERPHVSPHSARHHAATNALLNGATLKDVQEMLGHATIATTENYIHMSKRLNDGAEHHVQIGKKADLSAVTPPE</sequence>
<comment type="caution">
    <text evidence="9">The sequence shown here is derived from an EMBL/GenBank/DDBJ whole genome shotgun (WGS) entry which is preliminary data.</text>
</comment>
<dbReference type="InterPro" id="IPR010998">
    <property type="entry name" value="Integrase_recombinase_N"/>
</dbReference>